<keyword evidence="1" id="KW-0408">Iron</keyword>
<dbReference type="CDD" id="cd07153">
    <property type="entry name" value="Fur_like"/>
    <property type="match status" value="1"/>
</dbReference>
<dbReference type="GO" id="GO:0045892">
    <property type="term" value="P:negative regulation of DNA-templated transcription"/>
    <property type="evidence" value="ECO:0007669"/>
    <property type="project" value="TreeGrafter"/>
</dbReference>
<dbReference type="InterPro" id="IPR036388">
    <property type="entry name" value="WH-like_DNA-bd_sf"/>
</dbReference>
<keyword evidence="1" id="KW-0678">Repressor</keyword>
<dbReference type="InterPro" id="IPR002481">
    <property type="entry name" value="FUR"/>
</dbReference>
<keyword evidence="3" id="KW-1185">Reference proteome</keyword>
<dbReference type="PANTHER" id="PTHR33202:SF8">
    <property type="entry name" value="PEROXIDE-RESPONSIVE REPRESSOR PERR"/>
    <property type="match status" value="1"/>
</dbReference>
<dbReference type="InterPro" id="IPR036390">
    <property type="entry name" value="WH_DNA-bd_sf"/>
</dbReference>
<dbReference type="AlphaFoldDB" id="N6ZKJ7"/>
<keyword evidence="1" id="KW-0805">Transcription regulation</keyword>
<comment type="subunit">
    <text evidence="1">Homodimer.</text>
</comment>
<reference evidence="2 3" key="1">
    <citation type="submission" date="2012-09" db="EMBL/GenBank/DDBJ databases">
        <title>Draft Genome Sequences of 6 Strains from Genus Thauera.</title>
        <authorList>
            <person name="Liu B."/>
            <person name="Shapleigh J.P."/>
            <person name="Frostegard A.H."/>
        </authorList>
    </citation>
    <scope>NUCLEOTIDE SEQUENCE [LARGE SCALE GENOMIC DNA]</scope>
    <source>
        <strain evidence="2 3">B4P</strain>
    </source>
</reference>
<comment type="caution">
    <text evidence="2">The sequence shown here is derived from an EMBL/GenBank/DDBJ whole genome shotgun (WGS) entry which is preliminary data.</text>
</comment>
<evidence type="ECO:0000313" key="3">
    <source>
        <dbReference type="Proteomes" id="UP000013047"/>
    </source>
</evidence>
<keyword evidence="1" id="KW-0479">Metal-binding</keyword>
<evidence type="ECO:0000313" key="2">
    <source>
        <dbReference type="EMBL" id="ENO95082.1"/>
    </source>
</evidence>
<evidence type="ECO:0000256" key="1">
    <source>
        <dbReference type="RuleBase" id="RU364037"/>
    </source>
</evidence>
<dbReference type="Proteomes" id="UP000013047">
    <property type="component" value="Unassembled WGS sequence"/>
</dbReference>
<dbReference type="SUPFAM" id="SSF46785">
    <property type="entry name" value="Winged helix' DNA-binding domain"/>
    <property type="match status" value="1"/>
</dbReference>
<dbReference type="Gene3D" id="1.10.10.10">
    <property type="entry name" value="Winged helix-like DNA-binding domain superfamily/Winged helix DNA-binding domain"/>
    <property type="match status" value="1"/>
</dbReference>
<protein>
    <recommendedName>
        <fullName evidence="1">Ferric uptake regulation protein</fullName>
    </recommendedName>
</protein>
<dbReference type="PANTHER" id="PTHR33202">
    <property type="entry name" value="ZINC UPTAKE REGULATION PROTEIN"/>
    <property type="match status" value="1"/>
</dbReference>
<sequence length="140" mass="15751">MNAYAYASSDAIACLRQAGIPVTHQRIEIARALFSAPVHLSADQIWAKVLEASPDVSRATVYNTLRLFSEKRMIRELFVDPQRVVYDSTTTPHHHLYNIDTGEVRDISDDELRVIGEPRLPAGLVLDEIDVIVRVRNRAA</sequence>
<dbReference type="GO" id="GO:1900376">
    <property type="term" value="P:regulation of secondary metabolite biosynthetic process"/>
    <property type="evidence" value="ECO:0007669"/>
    <property type="project" value="TreeGrafter"/>
</dbReference>
<proteinExistence type="inferred from homology"/>
<comment type="subcellular location">
    <subcellularLocation>
        <location evidence="1">Cytoplasm</location>
    </subcellularLocation>
</comment>
<accession>N6ZKJ7</accession>
<keyword evidence="1" id="KW-0804">Transcription</keyword>
<gene>
    <name evidence="1" type="primary">fur</name>
    <name evidence="2" type="ORF">C667_20829</name>
</gene>
<keyword evidence="1" id="KW-0238">DNA-binding</keyword>
<dbReference type="Pfam" id="PF01475">
    <property type="entry name" value="FUR"/>
    <property type="match status" value="1"/>
</dbReference>
<dbReference type="EMBL" id="AMXF01000285">
    <property type="protein sequence ID" value="ENO95082.1"/>
    <property type="molecule type" value="Genomic_DNA"/>
</dbReference>
<comment type="similarity">
    <text evidence="1">Belongs to the Fur family.</text>
</comment>
<organism evidence="2 3">
    <name type="scientific">Thauera phenylacetica B4P</name>
    <dbReference type="NCBI Taxonomy" id="1234382"/>
    <lineage>
        <taxon>Bacteria</taxon>
        <taxon>Pseudomonadati</taxon>
        <taxon>Pseudomonadota</taxon>
        <taxon>Betaproteobacteria</taxon>
        <taxon>Rhodocyclales</taxon>
        <taxon>Zoogloeaceae</taxon>
        <taxon>Thauera</taxon>
    </lineage>
</organism>
<name>N6ZKJ7_9RHOO</name>
<dbReference type="GO" id="GO:0005737">
    <property type="term" value="C:cytoplasm"/>
    <property type="evidence" value="ECO:0007669"/>
    <property type="project" value="UniProtKB-SubCell"/>
</dbReference>
<dbReference type="GO" id="GO:0003700">
    <property type="term" value="F:DNA-binding transcription factor activity"/>
    <property type="evidence" value="ECO:0007669"/>
    <property type="project" value="UniProtKB-UniRule"/>
</dbReference>
<dbReference type="GO" id="GO:0000976">
    <property type="term" value="F:transcription cis-regulatory region binding"/>
    <property type="evidence" value="ECO:0007669"/>
    <property type="project" value="TreeGrafter"/>
</dbReference>
<keyword evidence="1" id="KW-0963">Cytoplasm</keyword>
<dbReference type="GO" id="GO:0008270">
    <property type="term" value="F:zinc ion binding"/>
    <property type="evidence" value="ECO:0007669"/>
    <property type="project" value="TreeGrafter"/>
</dbReference>
<keyword evidence="1" id="KW-0862">Zinc</keyword>